<organism evidence="8 9">
    <name type="scientific">Olea europaea subsp. europaea</name>
    <dbReference type="NCBI Taxonomy" id="158383"/>
    <lineage>
        <taxon>Eukaryota</taxon>
        <taxon>Viridiplantae</taxon>
        <taxon>Streptophyta</taxon>
        <taxon>Embryophyta</taxon>
        <taxon>Tracheophyta</taxon>
        <taxon>Spermatophyta</taxon>
        <taxon>Magnoliopsida</taxon>
        <taxon>eudicotyledons</taxon>
        <taxon>Gunneridae</taxon>
        <taxon>Pentapetalae</taxon>
        <taxon>asterids</taxon>
        <taxon>lamiids</taxon>
        <taxon>Lamiales</taxon>
        <taxon>Oleaceae</taxon>
        <taxon>Oleeae</taxon>
        <taxon>Olea</taxon>
    </lineage>
</organism>
<keyword evidence="2" id="KW-0833">Ubl conjugation pathway</keyword>
<dbReference type="PROSITE" id="PS51649">
    <property type="entry name" value="NPH3"/>
    <property type="match status" value="1"/>
</dbReference>
<dbReference type="PROSITE" id="PS00321">
    <property type="entry name" value="RECA_1"/>
    <property type="match status" value="1"/>
</dbReference>
<evidence type="ECO:0000256" key="2">
    <source>
        <dbReference type="ARBA" id="ARBA00022786"/>
    </source>
</evidence>
<comment type="caution">
    <text evidence="8">The sequence shown here is derived from an EMBL/GenBank/DDBJ whole genome shotgun (WGS) entry which is preliminary data.</text>
</comment>
<proteinExistence type="inferred from homology"/>
<dbReference type="EMBL" id="CACTIH010005425">
    <property type="protein sequence ID" value="CAA2991339.1"/>
    <property type="molecule type" value="Genomic_DNA"/>
</dbReference>
<evidence type="ECO:0000256" key="3">
    <source>
        <dbReference type="ARBA" id="ARBA00023125"/>
    </source>
</evidence>
<dbReference type="InterPro" id="IPR011333">
    <property type="entry name" value="SKP1/BTB/POZ_sf"/>
</dbReference>
<dbReference type="AlphaFoldDB" id="A0A8S0SI24"/>
<feature type="region of interest" description="Disordered" evidence="5">
    <location>
        <begin position="374"/>
        <end position="397"/>
    </location>
</feature>
<reference evidence="8 9" key="1">
    <citation type="submission" date="2019-12" db="EMBL/GenBank/DDBJ databases">
        <authorList>
            <person name="Alioto T."/>
            <person name="Alioto T."/>
            <person name="Gomez Garrido J."/>
        </authorList>
    </citation>
    <scope>NUCLEOTIDE SEQUENCE [LARGE SCALE GENOMIC DNA]</scope>
</reference>
<dbReference type="InterPro" id="IPR000210">
    <property type="entry name" value="BTB/POZ_dom"/>
</dbReference>
<feature type="domain" description="BTB" evidence="6">
    <location>
        <begin position="28"/>
        <end position="97"/>
    </location>
</feature>
<comment type="pathway">
    <text evidence="1">Protein modification; protein ubiquitination.</text>
</comment>
<evidence type="ECO:0000256" key="4">
    <source>
        <dbReference type="PROSITE-ProRule" id="PRU00982"/>
    </source>
</evidence>
<evidence type="ECO:0000313" key="8">
    <source>
        <dbReference type="EMBL" id="CAA2991339.1"/>
    </source>
</evidence>
<dbReference type="Gene3D" id="3.30.710.10">
    <property type="entry name" value="Potassium Channel Kv1.1, Chain A"/>
    <property type="match status" value="1"/>
</dbReference>
<dbReference type="InterPro" id="IPR020584">
    <property type="entry name" value="DNA_recomb/repair_RecA_CS"/>
</dbReference>
<accession>A0A8S0SI24</accession>
<dbReference type="Gramene" id="OE9A099678T2">
    <property type="protein sequence ID" value="OE9A099678C2"/>
    <property type="gene ID" value="OE9A099678"/>
</dbReference>
<dbReference type="InterPro" id="IPR043454">
    <property type="entry name" value="NPH3/RPT2-like"/>
</dbReference>
<evidence type="ECO:0000256" key="5">
    <source>
        <dbReference type="SAM" id="MobiDB-lite"/>
    </source>
</evidence>
<evidence type="ECO:0000259" key="6">
    <source>
        <dbReference type="PROSITE" id="PS50097"/>
    </source>
</evidence>
<dbReference type="Proteomes" id="UP000594638">
    <property type="component" value="Unassembled WGS sequence"/>
</dbReference>
<dbReference type="GO" id="GO:0003677">
    <property type="term" value="F:DNA binding"/>
    <property type="evidence" value="ECO:0007669"/>
    <property type="project" value="UniProtKB-KW"/>
</dbReference>
<dbReference type="GO" id="GO:0006259">
    <property type="term" value="P:DNA metabolic process"/>
    <property type="evidence" value="ECO:0007669"/>
    <property type="project" value="InterPro"/>
</dbReference>
<feature type="region of interest" description="Disordered" evidence="5">
    <location>
        <begin position="178"/>
        <end position="200"/>
    </location>
</feature>
<dbReference type="SUPFAM" id="SSF54695">
    <property type="entry name" value="POZ domain"/>
    <property type="match status" value="1"/>
</dbReference>
<dbReference type="GO" id="GO:0005524">
    <property type="term" value="F:ATP binding"/>
    <property type="evidence" value="ECO:0007669"/>
    <property type="project" value="InterPro"/>
</dbReference>
<evidence type="ECO:0000259" key="7">
    <source>
        <dbReference type="PROSITE" id="PS51649"/>
    </source>
</evidence>
<evidence type="ECO:0000256" key="1">
    <source>
        <dbReference type="ARBA" id="ARBA00004906"/>
    </source>
</evidence>
<comment type="similarity">
    <text evidence="4">Belongs to the NPH3 family.</text>
</comment>
<feature type="compositionally biased region" description="Basic and acidic residues" evidence="5">
    <location>
        <begin position="374"/>
        <end position="392"/>
    </location>
</feature>
<protein>
    <submittedName>
        <fullName evidence="8">BTB POZ domain-containing At1g67900</fullName>
    </submittedName>
</protein>
<evidence type="ECO:0000313" key="9">
    <source>
        <dbReference type="Proteomes" id="UP000594638"/>
    </source>
</evidence>
<keyword evidence="3" id="KW-0238">DNA-binding</keyword>
<dbReference type="GO" id="GO:0008094">
    <property type="term" value="F:ATP-dependent activity, acting on DNA"/>
    <property type="evidence" value="ECO:0007669"/>
    <property type="project" value="InterPro"/>
</dbReference>
<feature type="domain" description="NPH3" evidence="7">
    <location>
        <begin position="208"/>
        <end position="504"/>
    </location>
</feature>
<name>A0A8S0SI24_OLEEU</name>
<dbReference type="InterPro" id="IPR027356">
    <property type="entry name" value="NPH3_dom"/>
</dbReference>
<gene>
    <name evidence="8" type="ORF">OLEA9_A099678</name>
</gene>
<keyword evidence="9" id="KW-1185">Reference proteome</keyword>
<dbReference type="OrthoDB" id="624345at2759"/>
<dbReference type="PANTHER" id="PTHR32370">
    <property type="entry name" value="OS12G0117600 PROTEIN"/>
    <property type="match status" value="1"/>
</dbReference>
<sequence>MKYMKLGSRPDTFYTTEAVRSVSSEVSSDLIVQVKGTRYLLHKFPLVSKSLRLQRLCLESPESSEQQILQLPDLPGGDEAFEICAKFCYGITITLSAYNVVSTRCAAEYLQMIEAVEKGNLVTKVELFFNSCILHGWRDSIITLKTTEAFPVLSEDFGITSRCIVAIASQVMARPSKASSSRDYSRKGPDDGLCNESENQRHKSNTKGWWAEDVAELGIDLYCRTITAIKSGGNVPSTLIGDALRIYASQRLQNISRYSYIARESESKHRLLLESIVSLLPEEKGAVSCSFLLKLLKAANMLKVASSSKIELAQKVGRQLEEAKVSDLLVPSLSYTNGLAYDVDIVVTILEQFMIQGQNPPTSPPITKGIELERKRPNSSENIELERQESRKSSSASHRSKLKVAKLVDGYLQEIAQDENLPLSKFIAIAEAIPVLARYEHDNLYKAIDIYLKEHPELDKSERRRVIRILDSKKLSIETCLHAAQNEMLPLRVVVQVLFIDLVVVDVLVIHALQIQIIESCIIPCILNDTTVAHGDQRLQIPVHIGRDYSHSHRVCRVEVTTRCSRSLPAGMASVKLPSVERDREREVK</sequence>
<dbReference type="Pfam" id="PF03000">
    <property type="entry name" value="NPH3"/>
    <property type="match status" value="1"/>
</dbReference>
<dbReference type="PROSITE" id="PS50097">
    <property type="entry name" value="BTB"/>
    <property type="match status" value="1"/>
</dbReference>